<comment type="similarity">
    <text evidence="2 7">Belongs to the UPF0056 (MarC) family.</text>
</comment>
<feature type="transmembrane region" description="Helical" evidence="7">
    <location>
        <begin position="44"/>
        <end position="63"/>
    </location>
</feature>
<sequence>MGTAFSSNFLYEFVTLFVILDPVATVPIFLFVTAGLPRRQGLTVAAYALCVAFLVLLFFIAGGRPLLEALKIPMASFQLAGSIILLLFAINMVLGKVTKEIANLPPDATLFERAIYPLAIPGIAGAGAILTVVLLTDNKARTLAEQAQTTGILALCLLCFFVLFAASGLIFRLLGRSGVEIISRVFGLILASIAVNGLVVAIKLSFMPE</sequence>
<accession>A0A1T4TFJ2</accession>
<organism evidence="8 9">
    <name type="scientific">Enhydrobacter aerosaccus</name>
    <dbReference type="NCBI Taxonomy" id="225324"/>
    <lineage>
        <taxon>Bacteria</taxon>
        <taxon>Pseudomonadati</taxon>
        <taxon>Pseudomonadota</taxon>
        <taxon>Alphaproteobacteria</taxon>
        <taxon>Hyphomicrobiales</taxon>
        <taxon>Enhydrobacter</taxon>
    </lineage>
</organism>
<evidence type="ECO:0000256" key="7">
    <source>
        <dbReference type="RuleBase" id="RU362048"/>
    </source>
</evidence>
<evidence type="ECO:0000256" key="4">
    <source>
        <dbReference type="ARBA" id="ARBA00022692"/>
    </source>
</evidence>
<dbReference type="AlphaFoldDB" id="A0A1T4TFJ2"/>
<dbReference type="PANTHER" id="PTHR33508:SF1">
    <property type="entry name" value="UPF0056 MEMBRANE PROTEIN YHCE"/>
    <property type="match status" value="1"/>
</dbReference>
<feature type="transmembrane region" description="Helical" evidence="7">
    <location>
        <begin position="185"/>
        <end position="206"/>
    </location>
</feature>
<evidence type="ECO:0000256" key="1">
    <source>
        <dbReference type="ARBA" id="ARBA00004651"/>
    </source>
</evidence>
<keyword evidence="3" id="KW-1003">Cell membrane</keyword>
<feature type="transmembrane region" description="Helical" evidence="7">
    <location>
        <begin position="151"/>
        <end position="173"/>
    </location>
</feature>
<reference evidence="9" key="1">
    <citation type="submission" date="2017-02" db="EMBL/GenBank/DDBJ databases">
        <authorList>
            <person name="Varghese N."/>
            <person name="Submissions S."/>
        </authorList>
    </citation>
    <scope>NUCLEOTIDE SEQUENCE [LARGE SCALE GENOMIC DNA]</scope>
    <source>
        <strain evidence="9">ATCC 27094</strain>
    </source>
</reference>
<gene>
    <name evidence="8" type="ORF">SAMN02745126_06178</name>
</gene>
<dbReference type="PANTHER" id="PTHR33508">
    <property type="entry name" value="UPF0056 MEMBRANE PROTEIN YHCE"/>
    <property type="match status" value="1"/>
</dbReference>
<dbReference type="EMBL" id="FUWJ01000017">
    <property type="protein sequence ID" value="SKA39226.1"/>
    <property type="molecule type" value="Genomic_DNA"/>
</dbReference>
<keyword evidence="4 7" id="KW-0812">Transmembrane</keyword>
<dbReference type="GO" id="GO:0005886">
    <property type="term" value="C:plasma membrane"/>
    <property type="evidence" value="ECO:0007669"/>
    <property type="project" value="UniProtKB-SubCell"/>
</dbReference>
<evidence type="ECO:0000256" key="6">
    <source>
        <dbReference type="ARBA" id="ARBA00023136"/>
    </source>
</evidence>
<dbReference type="Proteomes" id="UP000190092">
    <property type="component" value="Unassembled WGS sequence"/>
</dbReference>
<proteinExistence type="inferred from homology"/>
<keyword evidence="6 7" id="KW-0472">Membrane</keyword>
<feature type="transmembrane region" description="Helical" evidence="7">
    <location>
        <begin position="75"/>
        <end position="94"/>
    </location>
</feature>
<evidence type="ECO:0000256" key="5">
    <source>
        <dbReference type="ARBA" id="ARBA00022989"/>
    </source>
</evidence>
<evidence type="ECO:0000313" key="8">
    <source>
        <dbReference type="EMBL" id="SKA39226.1"/>
    </source>
</evidence>
<keyword evidence="9" id="KW-1185">Reference proteome</keyword>
<dbReference type="InterPro" id="IPR002771">
    <property type="entry name" value="Multi_antbiot-R_MarC"/>
</dbReference>
<evidence type="ECO:0000256" key="2">
    <source>
        <dbReference type="ARBA" id="ARBA00009784"/>
    </source>
</evidence>
<dbReference type="NCBIfam" id="TIGR00427">
    <property type="entry name" value="NAAT family transporter"/>
    <property type="match status" value="1"/>
</dbReference>
<feature type="transmembrane region" description="Helical" evidence="7">
    <location>
        <begin position="115"/>
        <end position="136"/>
    </location>
</feature>
<protein>
    <recommendedName>
        <fullName evidence="7">UPF0056 membrane protein</fullName>
    </recommendedName>
</protein>
<feature type="transmembrane region" description="Helical" evidence="7">
    <location>
        <begin position="13"/>
        <end position="32"/>
    </location>
</feature>
<evidence type="ECO:0000256" key="3">
    <source>
        <dbReference type="ARBA" id="ARBA00022475"/>
    </source>
</evidence>
<dbReference type="STRING" id="225324.SAMN02745126_06178"/>
<evidence type="ECO:0000313" key="9">
    <source>
        <dbReference type="Proteomes" id="UP000190092"/>
    </source>
</evidence>
<name>A0A1T4TFJ2_9HYPH</name>
<dbReference type="RefSeq" id="WP_170921236.1">
    <property type="nucleotide sequence ID" value="NZ_FUWJ01000017.1"/>
</dbReference>
<dbReference type="Pfam" id="PF01914">
    <property type="entry name" value="MarC"/>
    <property type="match status" value="1"/>
</dbReference>
<comment type="subcellular location">
    <subcellularLocation>
        <location evidence="1 7">Cell membrane</location>
        <topology evidence="1 7">Multi-pass membrane protein</topology>
    </subcellularLocation>
</comment>
<keyword evidence="5 7" id="KW-1133">Transmembrane helix</keyword>